<dbReference type="Proteomes" id="UP001600165">
    <property type="component" value="Unassembled WGS sequence"/>
</dbReference>
<dbReference type="PANTHER" id="PTHR37031:SF2">
    <property type="entry name" value="PHOD-LIKE PHOSPHATASE METALLOPHOSPHATASE DOMAIN-CONTAINING PROTEIN"/>
    <property type="match status" value="1"/>
</dbReference>
<comment type="caution">
    <text evidence="1">The sequence shown here is derived from an EMBL/GenBank/DDBJ whole genome shotgun (WGS) entry which is preliminary data.</text>
</comment>
<keyword evidence="2" id="KW-1185">Reference proteome</keyword>
<gene>
    <name evidence="1" type="ORF">ACFVKH_13710</name>
</gene>
<name>A0ABW6IGL3_9CYAN</name>
<dbReference type="SUPFAM" id="SSF56300">
    <property type="entry name" value="Metallo-dependent phosphatases"/>
    <property type="match status" value="1"/>
</dbReference>
<dbReference type="InterPro" id="IPR029052">
    <property type="entry name" value="Metallo-depent_PP-like"/>
</dbReference>
<protein>
    <submittedName>
        <fullName evidence="1">PhoD-like phosphatase</fullName>
    </submittedName>
</protein>
<sequence>MTIRVDELPLLLAGPLLRHTTSEQVSVWVALRQAYRVRLEVYATTDQGQVLAETVLTGERTTLALGQHLHVALVTARSPEGQTLTSDRLYAYDLSFVASERQTPQTLAQVLKPTPVADLSYFAHQRPTFALPPAKLQDLRLAHGSCRKPHGDGMDALAILDTLIQQSADQPTARPHQLFLTGDQIYGDDVADPLLWVASRLGDALLGWEEKLPIGHNQLDPVEYYTPAQLSVGQRAEVATRQGGFTAGLSDKRQKVTSHLLGLGEFYAAYVLAWSPSCWPQQLPKGKEMYRDRESIRSWDREAKDLRQFIHTLWRVRRALANVPVYTIFDDHDVSDDWNLNQAWCLRVLGRPLGRRTVQNALLGYAIFQGWGNTPARFEPATSGGRLLQAAQHWSASQGTDQAADEAIAQYLGMPPSDLHTGLPAFVETDGVLILARHPEAITWHYTVPGPCHEVIALDTRTWRGYPADKSPIAPPMLLCPTAFEQQLTQPLKTSPLPDDNHHATLVIAPTNVFGLKIIDRIHNWQLQRRKVFSTDVGDAWNIHDEALAQLLTTLFRQRRQILVLSGDIHYSSVVRLSYQTAQTQSVLVQLTTSAFKNEEMLTRLLHTRLKDWLLPEPIRRWVGWSTPPDMLELPTSETHTPPDWTCALEWIPRQRYENLPVEARNFYPGARRSRWAWCQRLLFWRSRWFQSGREVVGLNNISVVTFASTAATSSVTQQNYWMTLSNPPAIAVSRFTSDIAPNAELLDPLRKGKPGG</sequence>
<dbReference type="RefSeq" id="WP_377965962.1">
    <property type="nucleotide sequence ID" value="NZ_JBHZOL010000085.1"/>
</dbReference>
<proteinExistence type="predicted"/>
<evidence type="ECO:0000313" key="2">
    <source>
        <dbReference type="Proteomes" id="UP001600165"/>
    </source>
</evidence>
<reference evidence="1 2" key="1">
    <citation type="submission" date="2024-10" db="EMBL/GenBank/DDBJ databases">
        <authorList>
            <person name="Ratan Roy A."/>
            <person name="Morales Sandoval P.H."/>
            <person name="De Los Santos Villalobos S."/>
            <person name="Chakraborty S."/>
            <person name="Mukherjee J."/>
        </authorList>
    </citation>
    <scope>NUCLEOTIDE SEQUENCE [LARGE SCALE GENOMIC DNA]</scope>
    <source>
        <strain evidence="1 2">S1</strain>
    </source>
</reference>
<organism evidence="1 2">
    <name type="scientific">Almyronema epifaneia S1</name>
    <dbReference type="NCBI Taxonomy" id="2991925"/>
    <lineage>
        <taxon>Bacteria</taxon>
        <taxon>Bacillati</taxon>
        <taxon>Cyanobacteriota</taxon>
        <taxon>Cyanophyceae</taxon>
        <taxon>Nodosilineales</taxon>
        <taxon>Nodosilineaceae</taxon>
        <taxon>Almyronema</taxon>
        <taxon>Almyronema epifaneia</taxon>
    </lineage>
</organism>
<dbReference type="InterPro" id="IPR038607">
    <property type="entry name" value="PhoD-like_sf"/>
</dbReference>
<accession>A0ABW6IGL3</accession>
<dbReference type="EMBL" id="JBHZOL010000085">
    <property type="protein sequence ID" value="MFE4107344.1"/>
    <property type="molecule type" value="Genomic_DNA"/>
</dbReference>
<evidence type="ECO:0000313" key="1">
    <source>
        <dbReference type="EMBL" id="MFE4107344.1"/>
    </source>
</evidence>
<dbReference type="PANTHER" id="PTHR37031">
    <property type="entry name" value="METALLOPHOSPHATASE BINDING DOMAIN PROTEIN"/>
    <property type="match status" value="1"/>
</dbReference>
<dbReference type="Gene3D" id="3.60.21.70">
    <property type="entry name" value="PhoD-like phosphatase"/>
    <property type="match status" value="1"/>
</dbReference>